<dbReference type="PRINTS" id="PR00237">
    <property type="entry name" value="GPCRRHODOPSN"/>
</dbReference>
<dbReference type="PROSITE" id="PS50262">
    <property type="entry name" value="G_PROTEIN_RECEP_F1_2"/>
    <property type="match status" value="2"/>
</dbReference>
<dbReference type="GO" id="GO:0007200">
    <property type="term" value="P:phospholipase C-activating G protein-coupled receptor signaling pathway"/>
    <property type="evidence" value="ECO:0007669"/>
    <property type="project" value="TreeGrafter"/>
</dbReference>
<dbReference type="PROSITE" id="PS00237">
    <property type="entry name" value="G_PROTEIN_RECEP_F1_1"/>
    <property type="match status" value="1"/>
</dbReference>
<dbReference type="Gene3D" id="1.20.1070.10">
    <property type="entry name" value="Rhodopsin 7-helix transmembrane proteins"/>
    <property type="match status" value="2"/>
</dbReference>
<comment type="caution">
    <text evidence="13">The sequence shown here is derived from an EMBL/GenBank/DDBJ whole genome shotgun (WGS) entry which is preliminary data.</text>
</comment>
<dbReference type="Pfam" id="PF00001">
    <property type="entry name" value="7tm_1"/>
    <property type="match status" value="2"/>
</dbReference>
<feature type="transmembrane region" description="Helical" evidence="11">
    <location>
        <begin position="12"/>
        <end position="34"/>
    </location>
</feature>
<evidence type="ECO:0000256" key="11">
    <source>
        <dbReference type="SAM" id="Phobius"/>
    </source>
</evidence>
<dbReference type="FunFam" id="1.20.1070.10:FF:000142">
    <property type="entry name" value="G protein-coupled receptor 55"/>
    <property type="match status" value="1"/>
</dbReference>
<dbReference type="CDD" id="cd15164">
    <property type="entry name" value="7tmA_GPR35-like"/>
    <property type="match status" value="1"/>
</dbReference>
<evidence type="ECO:0000313" key="14">
    <source>
        <dbReference type="Proteomes" id="UP000197619"/>
    </source>
</evidence>
<dbReference type="InterPro" id="IPR044734">
    <property type="entry name" value="GPR35_7tmA"/>
</dbReference>
<keyword evidence="5 10" id="KW-0297">G-protein coupled receptor</keyword>
<proteinExistence type="inferred from homology"/>
<evidence type="ECO:0000256" key="10">
    <source>
        <dbReference type="RuleBase" id="RU000688"/>
    </source>
</evidence>
<feature type="transmembrane region" description="Helical" evidence="11">
    <location>
        <begin position="87"/>
        <end position="107"/>
    </location>
</feature>
<comment type="similarity">
    <text evidence="10">Belongs to the G-protein coupled receptor 1 family.</text>
</comment>
<feature type="transmembrane region" description="Helical" evidence="11">
    <location>
        <begin position="119"/>
        <end position="140"/>
    </location>
</feature>
<evidence type="ECO:0000256" key="6">
    <source>
        <dbReference type="ARBA" id="ARBA00023136"/>
    </source>
</evidence>
<feature type="transmembrane region" description="Helical" evidence="11">
    <location>
        <begin position="169"/>
        <end position="193"/>
    </location>
</feature>
<evidence type="ECO:0000256" key="9">
    <source>
        <dbReference type="ARBA" id="ARBA00023224"/>
    </source>
</evidence>
<keyword evidence="6 11" id="KW-0472">Membrane</keyword>
<dbReference type="PANTHER" id="PTHR24232:SF97">
    <property type="entry name" value="G-PROTEIN COUPLED RECEPTORS FAMILY 1 PROFILE DOMAIN-CONTAINING PROTEIN"/>
    <property type="match status" value="1"/>
</dbReference>
<keyword evidence="4 11" id="KW-1133">Transmembrane helix</keyword>
<organism evidence="13 14">
    <name type="scientific">Lonchura striata</name>
    <name type="common">white-rumped munia</name>
    <dbReference type="NCBI Taxonomy" id="40157"/>
    <lineage>
        <taxon>Eukaryota</taxon>
        <taxon>Metazoa</taxon>
        <taxon>Chordata</taxon>
        <taxon>Craniata</taxon>
        <taxon>Vertebrata</taxon>
        <taxon>Euteleostomi</taxon>
        <taxon>Archelosauria</taxon>
        <taxon>Archosauria</taxon>
        <taxon>Dinosauria</taxon>
        <taxon>Saurischia</taxon>
        <taxon>Theropoda</taxon>
        <taxon>Coelurosauria</taxon>
        <taxon>Aves</taxon>
        <taxon>Neognathae</taxon>
        <taxon>Neoaves</taxon>
        <taxon>Telluraves</taxon>
        <taxon>Australaves</taxon>
        <taxon>Passeriformes</taxon>
        <taxon>Passeroidea</taxon>
        <taxon>Estrildidae</taxon>
        <taxon>Estrildinae</taxon>
        <taxon>Lonchura</taxon>
    </lineage>
</organism>
<evidence type="ECO:0000259" key="12">
    <source>
        <dbReference type="PROSITE" id="PS50262"/>
    </source>
</evidence>
<dbReference type="InterPro" id="IPR017452">
    <property type="entry name" value="GPCR_Rhodpsn_7TM"/>
</dbReference>
<evidence type="ECO:0000256" key="7">
    <source>
        <dbReference type="ARBA" id="ARBA00023170"/>
    </source>
</evidence>
<gene>
    <name evidence="13" type="primary">GPR35</name>
    <name evidence="13" type="ORF">RLOC_00002733</name>
</gene>
<dbReference type="Gene3D" id="2.160.20.80">
    <property type="entry name" value="E3 ubiquitin-protein ligase SopA"/>
    <property type="match status" value="1"/>
</dbReference>
<keyword evidence="2" id="KW-1003">Cell membrane</keyword>
<feature type="transmembrane region" description="Helical" evidence="11">
    <location>
        <begin position="338"/>
        <end position="359"/>
    </location>
</feature>
<keyword evidence="3 10" id="KW-0812">Transmembrane</keyword>
<feature type="transmembrane region" description="Helical" evidence="11">
    <location>
        <begin position="491"/>
        <end position="513"/>
    </location>
</feature>
<feature type="transmembrane region" description="Helical" evidence="11">
    <location>
        <begin position="448"/>
        <end position="466"/>
    </location>
</feature>
<evidence type="ECO:0000256" key="1">
    <source>
        <dbReference type="ARBA" id="ARBA00004651"/>
    </source>
</evidence>
<name>A0A218UVE6_9PASE</name>
<evidence type="ECO:0000256" key="8">
    <source>
        <dbReference type="ARBA" id="ARBA00023180"/>
    </source>
</evidence>
<feature type="domain" description="G-protein coupled receptors family 1 profile" evidence="12">
    <location>
        <begin position="1"/>
        <end position="185"/>
    </location>
</feature>
<keyword evidence="8" id="KW-0325">Glycoprotein</keyword>
<keyword evidence="14" id="KW-1185">Reference proteome</keyword>
<evidence type="ECO:0000256" key="3">
    <source>
        <dbReference type="ARBA" id="ARBA00022692"/>
    </source>
</evidence>
<dbReference type="GO" id="GO:0005886">
    <property type="term" value="C:plasma membrane"/>
    <property type="evidence" value="ECO:0007669"/>
    <property type="project" value="UniProtKB-SubCell"/>
</dbReference>
<keyword evidence="9 10" id="KW-0807">Transducer</keyword>
<sequence>MMKKWTETRVYVMNLVFADFSVICTLPSMVYLLWNKSARGELCQFTETMYFINMLVSIYIISFISIDRYIAIKHPLKAKTFRSPSKAALLCGLLWVLVIVSATIQLWHKHSALCFHTPAALSLLAIFFVFTLPLAILTFCSTEVIRNLKKHLNTNSPEKKSIQKAVHIIYANLIVFLICFMPAYLGLLARFILESLGSTCFLLCVMKNFSSVTRASLGKASLGKASLGKASLGKASLGRASLGKASLGKASLGKASLGKASLGRASLGKASLGKASLGRASLGKASLGKASLGKAYLGKASLGKASLGKSSLEPPWRQPNMENCTGRVAYDITVVLQLVVYIPVLALGIPLNAIAFWVFCCKIKRWTETKVYMINLIVADTSLLFTLPFLLYFTKYKHPIDQLCLAIQNIYFTNMPMSIFIITLIAIDRYIAIKFPLKAKNLRSPLKSASICAFLWIAMIIYSSLYHTLHSNNREDCCFRKQSLLPRYSSLFYTICGYFIPLGIVIFCSVQVIRCLKKKMDTSPHETKLFQKAVQIVSVNLCVFAICFSPFHISLLLRFAVEVAGAHSLIPGVVTYIKVSACLANCNCCLDAFCYYFAAKEFPEFSSMFPK</sequence>
<feature type="transmembrane region" description="Helical" evidence="11">
    <location>
        <begin position="533"/>
        <end position="553"/>
    </location>
</feature>
<dbReference type="EMBL" id="MUZQ01000121">
    <property type="protein sequence ID" value="OWK57606.1"/>
    <property type="molecule type" value="Genomic_DNA"/>
</dbReference>
<comment type="subcellular location">
    <subcellularLocation>
        <location evidence="1">Cell membrane</location>
        <topology evidence="1">Multi-pass membrane protein</topology>
    </subcellularLocation>
</comment>
<dbReference type="GO" id="GO:0035025">
    <property type="term" value="P:positive regulation of Rho protein signal transduction"/>
    <property type="evidence" value="ECO:0007669"/>
    <property type="project" value="TreeGrafter"/>
</dbReference>
<dbReference type="AlphaFoldDB" id="A0A218UVE6"/>
<feature type="domain" description="G-protein coupled receptors family 1 profile" evidence="12">
    <location>
        <begin position="351"/>
        <end position="595"/>
    </location>
</feature>
<protein>
    <submittedName>
        <fullName evidence="13">G-protein coupled receptor 35</fullName>
    </submittedName>
</protein>
<dbReference type="SUPFAM" id="SSF141571">
    <property type="entry name" value="Pentapeptide repeat-like"/>
    <property type="match status" value="1"/>
</dbReference>
<reference evidence="13 14" key="1">
    <citation type="submission" date="2017-05" db="EMBL/GenBank/DDBJ databases">
        <title>Genome of assembly of the Bengalese finch, Lonchura striata domestica.</title>
        <authorList>
            <person name="Colquitt B.M."/>
            <person name="Brainard M.S."/>
        </authorList>
    </citation>
    <scope>NUCLEOTIDE SEQUENCE [LARGE SCALE GENOMIC DNA]</scope>
    <source>
        <strain evidence="13">White83orange57</strain>
    </source>
</reference>
<accession>A0A218UVE6</accession>
<feature type="transmembrane region" description="Helical" evidence="11">
    <location>
        <begin position="49"/>
        <end position="66"/>
    </location>
</feature>
<dbReference type="Proteomes" id="UP000197619">
    <property type="component" value="Unassembled WGS sequence"/>
</dbReference>
<dbReference type="InterPro" id="IPR000276">
    <property type="entry name" value="GPCR_Rhodpsn"/>
</dbReference>
<evidence type="ECO:0000256" key="5">
    <source>
        <dbReference type="ARBA" id="ARBA00023040"/>
    </source>
</evidence>
<keyword evidence="7 10" id="KW-0675">Receptor</keyword>
<feature type="transmembrane region" description="Helical" evidence="11">
    <location>
        <begin position="405"/>
        <end position="427"/>
    </location>
</feature>
<dbReference type="GO" id="GO:0004950">
    <property type="term" value="F:chemokine receptor activity"/>
    <property type="evidence" value="ECO:0007669"/>
    <property type="project" value="InterPro"/>
</dbReference>
<evidence type="ECO:0000313" key="13">
    <source>
        <dbReference type="EMBL" id="OWK57606.1"/>
    </source>
</evidence>
<dbReference type="PANTHER" id="PTHR24232">
    <property type="entry name" value="G-PROTEIN COUPLED RECEPTOR"/>
    <property type="match status" value="1"/>
</dbReference>
<evidence type="ECO:0000256" key="4">
    <source>
        <dbReference type="ARBA" id="ARBA00022989"/>
    </source>
</evidence>
<dbReference type="SUPFAM" id="SSF81321">
    <property type="entry name" value="Family A G protein-coupled receptor-like"/>
    <property type="match status" value="2"/>
</dbReference>
<feature type="transmembrane region" description="Helical" evidence="11">
    <location>
        <begin position="371"/>
        <end position="393"/>
    </location>
</feature>
<evidence type="ECO:0000256" key="2">
    <source>
        <dbReference type="ARBA" id="ARBA00022475"/>
    </source>
</evidence>